<evidence type="ECO:0000256" key="11">
    <source>
        <dbReference type="ARBA" id="ARBA00022670"/>
    </source>
</evidence>
<dbReference type="CDD" id="cd00433">
    <property type="entry name" value="Peptidase_M17"/>
    <property type="match status" value="1"/>
</dbReference>
<dbReference type="Pfam" id="PF00883">
    <property type="entry name" value="Peptidase_M17"/>
    <property type="match status" value="1"/>
</dbReference>
<dbReference type="Pfam" id="PF02789">
    <property type="entry name" value="Peptidase_M17_N"/>
    <property type="match status" value="1"/>
</dbReference>
<comment type="catalytic activity">
    <reaction evidence="25">
        <text>S-benzyl-L-cysteinylglycine + H2O = S-benzyl-L-cysteine + glycine</text>
        <dbReference type="Rhea" id="RHEA:62568"/>
        <dbReference type="ChEBI" id="CHEBI:15377"/>
        <dbReference type="ChEBI" id="CHEBI:57305"/>
        <dbReference type="ChEBI" id="CHEBI:145802"/>
        <dbReference type="ChEBI" id="CHEBI:145803"/>
    </reaction>
    <physiologicalReaction direction="left-to-right" evidence="25">
        <dbReference type="Rhea" id="RHEA:62569"/>
    </physiologicalReaction>
</comment>
<dbReference type="InterPro" id="IPR043472">
    <property type="entry name" value="Macro_dom-like"/>
</dbReference>
<dbReference type="Gene3D" id="2.30.30.30">
    <property type="match status" value="1"/>
</dbReference>
<dbReference type="SUPFAM" id="SSF50104">
    <property type="entry name" value="Translation proteins SH3-like domain"/>
    <property type="match status" value="1"/>
</dbReference>
<evidence type="ECO:0000256" key="1">
    <source>
        <dbReference type="ARBA" id="ARBA00000135"/>
    </source>
</evidence>
<protein>
    <recommendedName>
        <fullName evidence="8">Cytosol aminopeptidase</fullName>
        <ecNumber evidence="6">3.4.11.1</ecNumber>
        <ecNumber evidence="7">3.4.11.5</ecNumber>
        <ecNumber evidence="18">3.4.13.23</ecNumber>
    </recommendedName>
    <alternativeName>
        <fullName evidence="21">Cysteinylglycine-S-conjugate dipeptidase</fullName>
    </alternativeName>
    <alternativeName>
        <fullName evidence="22">Leucine aminopeptidase 3</fullName>
    </alternativeName>
    <alternativeName>
        <fullName evidence="23">Leucyl aminopeptidase</fullName>
    </alternativeName>
    <alternativeName>
        <fullName evidence="20">Proline aminopeptidase</fullName>
    </alternativeName>
    <alternativeName>
        <fullName evidence="19">Prolyl aminopeptidase</fullName>
    </alternativeName>
</protein>
<dbReference type="Pfam" id="PF21485">
    <property type="entry name" value="IF5A-like_N"/>
    <property type="match status" value="1"/>
</dbReference>
<evidence type="ECO:0000256" key="14">
    <source>
        <dbReference type="ARBA" id="ARBA00022884"/>
    </source>
</evidence>
<dbReference type="GO" id="GO:0007276">
    <property type="term" value="P:gamete generation"/>
    <property type="evidence" value="ECO:0007669"/>
    <property type="project" value="UniProtKB-ARBA"/>
</dbReference>
<dbReference type="InterPro" id="IPR023042">
    <property type="entry name" value="Peptidase_M17_leu_NH2_pept"/>
</dbReference>
<evidence type="ECO:0000256" key="15">
    <source>
        <dbReference type="ARBA" id="ARBA00022917"/>
    </source>
</evidence>
<keyword evidence="30" id="KW-1185">Reference proteome</keyword>
<dbReference type="GO" id="GO:0043022">
    <property type="term" value="F:ribosome binding"/>
    <property type="evidence" value="ECO:0007669"/>
    <property type="project" value="InterPro"/>
</dbReference>
<evidence type="ECO:0000256" key="17">
    <source>
        <dbReference type="ARBA" id="ARBA00023511"/>
    </source>
</evidence>
<sequence>MADEIHDDENFQTGDSGASSTFPKQCSALRKNEHALLKGRPCKIVEMSTSKTGKHGHAKVHLVGIDIFTGKKYEDVCPSTHNMDVPFVKRKDFQLMAINDDGYVALLDMDSFEEKSDLKLPDGELGQQIKDVFEKDESGILITVVSAMDSGHIQNSFSNRMALRFFSALNRILYKSSSFQVKFTSTMSRKGLMLGIYSSESKISVEEQLTCAAKKFNADNAGKLLTYLNYTEPLKEGKCRMFYGISDKFDALAVVGIGKQGEEYVEEEDLHQGRENVRRAVAIGTVALRDVGMREIYIDPCGCADAAAEGAFLSTFNFDELKSKPDSKKQNPTLHLYDYGGTGSVELEKAWNRGQKLAEGENVVRRLSDMPANMLTPTMFADYAARVLADYSNIKVIKRDRKWAEEKKMGAFLAVAQGSDQPPVFLELHLSAKKSTKPPLCFVGKGVCFDSGGISLKPSKSMGSMRFDMTGAACVLSTILTLAKLGSELPFDVIGLIPLVENLPSGKAIKPGDVVYAMNGMSIEVENTDAEGRLILADGLCYADTFKPSHVIDIATLTGAILVALGDSAAGVFTNDKALWKEIHKAAGNTGERVWRLPLYKHFSEQVKLESIDLCNTSKPSFQGLGGSCIAAAFLKEFTTCNSWMHIDIAGVVERKGSNPLYNTSMTGKPLRALVEFCELLAKSS</sequence>
<keyword evidence="11" id="KW-0645">Protease</keyword>
<accession>A0A0V1AGB3</accession>
<dbReference type="InterPro" id="IPR020189">
    <property type="entry name" value="IF5A_C"/>
</dbReference>
<dbReference type="NCBIfam" id="TIGR00037">
    <property type="entry name" value="eIF_5A"/>
    <property type="match status" value="1"/>
</dbReference>
<dbReference type="GO" id="GO:0003723">
    <property type="term" value="F:RNA binding"/>
    <property type="evidence" value="ECO:0007669"/>
    <property type="project" value="UniProtKB-KW"/>
</dbReference>
<evidence type="ECO:0000256" key="25">
    <source>
        <dbReference type="ARBA" id="ARBA00047881"/>
    </source>
</evidence>
<dbReference type="PROSITE" id="PS00302">
    <property type="entry name" value="IF5A_HYPUSINE"/>
    <property type="match status" value="1"/>
</dbReference>
<dbReference type="SMART" id="SM01376">
    <property type="entry name" value="eIF-5a"/>
    <property type="match status" value="1"/>
</dbReference>
<gene>
    <name evidence="29" type="primary">lap3</name>
    <name evidence="29" type="ORF">T12_8581</name>
</gene>
<feature type="region of interest" description="Disordered" evidence="27">
    <location>
        <begin position="1"/>
        <end position="23"/>
    </location>
</feature>
<dbReference type="Proteomes" id="UP000054783">
    <property type="component" value="Unassembled WGS sequence"/>
</dbReference>
<dbReference type="FunFam" id="2.30.30.30:FF:000007">
    <property type="entry name" value="Eukaryotic translation initiation factor 5A"/>
    <property type="match status" value="1"/>
</dbReference>
<dbReference type="SUPFAM" id="SSF52949">
    <property type="entry name" value="Macro domain-like"/>
    <property type="match status" value="1"/>
</dbReference>
<evidence type="ECO:0000256" key="5">
    <source>
        <dbReference type="ARBA" id="ARBA00009528"/>
    </source>
</evidence>
<dbReference type="InterPro" id="IPR019769">
    <property type="entry name" value="Trans_elong_IF5A_hypusine_site"/>
</dbReference>
<comment type="catalytic activity">
    <reaction evidence="26">
        <text>L-cysteinylglycine + H2O = L-cysteine + glycine</text>
        <dbReference type="Rhea" id="RHEA:28783"/>
        <dbReference type="ChEBI" id="CHEBI:15377"/>
        <dbReference type="ChEBI" id="CHEBI:35235"/>
        <dbReference type="ChEBI" id="CHEBI:57305"/>
        <dbReference type="ChEBI" id="CHEBI:61694"/>
    </reaction>
    <physiologicalReaction direction="left-to-right" evidence="26">
        <dbReference type="Rhea" id="RHEA:28784"/>
    </physiologicalReaction>
</comment>
<dbReference type="GO" id="GO:0045905">
    <property type="term" value="P:positive regulation of translational termination"/>
    <property type="evidence" value="ECO:0007669"/>
    <property type="project" value="InterPro"/>
</dbReference>
<dbReference type="GO" id="GO:0070006">
    <property type="term" value="F:metalloaminopeptidase activity"/>
    <property type="evidence" value="ECO:0007669"/>
    <property type="project" value="InterPro"/>
</dbReference>
<dbReference type="EMBL" id="JYDQ01000001">
    <property type="protein sequence ID" value="KRY23873.1"/>
    <property type="molecule type" value="Genomic_DNA"/>
</dbReference>
<dbReference type="InterPro" id="IPR008991">
    <property type="entry name" value="Translation_prot_SH3-like_sf"/>
</dbReference>
<comment type="subcellular location">
    <subcellularLocation>
        <location evidence="3">Cytoplasm</location>
    </subcellularLocation>
</comment>
<evidence type="ECO:0000256" key="4">
    <source>
        <dbReference type="ARBA" id="ARBA00006016"/>
    </source>
</evidence>
<dbReference type="GO" id="GO:0006508">
    <property type="term" value="P:proteolysis"/>
    <property type="evidence" value="ECO:0007669"/>
    <property type="project" value="UniProtKB-KW"/>
</dbReference>
<evidence type="ECO:0000313" key="30">
    <source>
        <dbReference type="Proteomes" id="UP000054783"/>
    </source>
</evidence>
<dbReference type="Gene3D" id="2.40.50.140">
    <property type="entry name" value="Nucleic acid-binding proteins"/>
    <property type="match status" value="1"/>
</dbReference>
<dbReference type="EC" id="3.4.11.1" evidence="6"/>
<evidence type="ECO:0000256" key="19">
    <source>
        <dbReference type="ARBA" id="ARBA00029605"/>
    </source>
</evidence>
<keyword evidence="10" id="KW-0963">Cytoplasm</keyword>
<dbReference type="GO" id="GO:0003746">
    <property type="term" value="F:translation elongation factor activity"/>
    <property type="evidence" value="ECO:0007669"/>
    <property type="project" value="UniProtKB-KW"/>
</dbReference>
<dbReference type="EC" id="3.4.13.23" evidence="18"/>
<evidence type="ECO:0000256" key="2">
    <source>
        <dbReference type="ARBA" id="ARBA00001585"/>
    </source>
</evidence>
<evidence type="ECO:0000256" key="13">
    <source>
        <dbReference type="ARBA" id="ARBA00022801"/>
    </source>
</evidence>
<dbReference type="Gene3D" id="3.40.630.10">
    <property type="entry name" value="Zn peptidases"/>
    <property type="match status" value="1"/>
</dbReference>
<evidence type="ECO:0000256" key="24">
    <source>
        <dbReference type="ARBA" id="ARBA00045966"/>
    </source>
</evidence>
<evidence type="ECO:0000256" key="23">
    <source>
        <dbReference type="ARBA" id="ARBA00033172"/>
    </source>
</evidence>
<evidence type="ECO:0000256" key="12">
    <source>
        <dbReference type="ARBA" id="ARBA00022768"/>
    </source>
</evidence>
<evidence type="ECO:0000256" key="9">
    <source>
        <dbReference type="ARBA" id="ARBA00022438"/>
    </source>
</evidence>
<reference evidence="29 30" key="1">
    <citation type="submission" date="2015-01" db="EMBL/GenBank/DDBJ databases">
        <title>Evolution of Trichinella species and genotypes.</title>
        <authorList>
            <person name="Korhonen P.K."/>
            <person name="Edoardo P."/>
            <person name="Giuseppe L.R."/>
            <person name="Gasser R.B."/>
        </authorList>
    </citation>
    <scope>NUCLEOTIDE SEQUENCE [LARGE SCALE GENOMIC DNA]</scope>
    <source>
        <strain evidence="29">ISS2496</strain>
    </source>
</reference>
<dbReference type="GO" id="GO:0030145">
    <property type="term" value="F:manganese ion binding"/>
    <property type="evidence" value="ECO:0007669"/>
    <property type="project" value="InterPro"/>
</dbReference>
<dbReference type="PRINTS" id="PR00481">
    <property type="entry name" value="LAMNOPPTDASE"/>
</dbReference>
<evidence type="ECO:0000256" key="21">
    <source>
        <dbReference type="ARBA" id="ARBA00030997"/>
    </source>
</evidence>
<comment type="catalytic activity">
    <reaction evidence="17">
        <text>an S-substituted L-cysteinylglycine + H2O = an S-substituted L-cysteine + glycine</text>
        <dbReference type="Rhea" id="RHEA:60444"/>
        <dbReference type="ChEBI" id="CHEBI:15377"/>
        <dbReference type="ChEBI" id="CHEBI:57305"/>
        <dbReference type="ChEBI" id="CHEBI:58717"/>
        <dbReference type="ChEBI" id="CHEBI:143103"/>
        <dbReference type="EC" id="3.4.13.23"/>
    </reaction>
    <physiologicalReaction direction="left-to-right" evidence="17">
        <dbReference type="Rhea" id="RHEA:60445"/>
    </physiologicalReaction>
</comment>
<dbReference type="InterPro" id="IPR048670">
    <property type="entry name" value="IF5A-like_N"/>
</dbReference>
<evidence type="ECO:0000259" key="28">
    <source>
        <dbReference type="PROSITE" id="PS00631"/>
    </source>
</evidence>
<keyword evidence="16" id="KW-0385">Hypusine</keyword>
<evidence type="ECO:0000256" key="3">
    <source>
        <dbReference type="ARBA" id="ARBA00004496"/>
    </source>
</evidence>
<keyword evidence="12" id="KW-0251">Elongation factor</keyword>
<comment type="function">
    <text evidence="24">Cytosolic metallopeptidase that catalyzes the removal of unsubstituted N-terminal hydrophobic amino acids from various peptides. The presence of Zn(2+) ions is essential for the peptidase activity, and the association with other cofactors can modulate the substrate spectificity of the enzyme. For instance, in the presence of Mn(2+), it displays a specific Cys-Gly hydrolyzing activity of Cys-Gly-S-conjugates. Involved in the metabolism of glutathione and in the degradation of glutathione S-conjugates, which may play a role in the control of the cell redox status.</text>
</comment>
<dbReference type="SUPFAM" id="SSF50249">
    <property type="entry name" value="Nucleic acid-binding proteins"/>
    <property type="match status" value="1"/>
</dbReference>
<dbReference type="GO" id="GO:0005737">
    <property type="term" value="C:cytoplasm"/>
    <property type="evidence" value="ECO:0007669"/>
    <property type="project" value="UniProtKB-SubCell"/>
</dbReference>
<dbReference type="SUPFAM" id="SSF53187">
    <property type="entry name" value="Zn-dependent exopeptidases"/>
    <property type="match status" value="1"/>
</dbReference>
<evidence type="ECO:0000256" key="26">
    <source>
        <dbReference type="ARBA" id="ARBA00049107"/>
    </source>
</evidence>
<dbReference type="InterPro" id="IPR014722">
    <property type="entry name" value="Rib_uL2_dom2"/>
</dbReference>
<dbReference type="InterPro" id="IPR011356">
    <property type="entry name" value="Leucine_aapep/pepB"/>
</dbReference>
<dbReference type="InterPro" id="IPR001884">
    <property type="entry name" value="IF5A-like"/>
</dbReference>
<evidence type="ECO:0000256" key="16">
    <source>
        <dbReference type="ARBA" id="ARBA00023071"/>
    </source>
</evidence>
<evidence type="ECO:0000256" key="20">
    <source>
        <dbReference type="ARBA" id="ARBA00030930"/>
    </source>
</evidence>
<comment type="similarity">
    <text evidence="5">Belongs to the peptidase M17 family.</text>
</comment>
<comment type="catalytic activity">
    <reaction evidence="2">
        <text>Release of N-terminal proline from a peptide.</text>
        <dbReference type="EC" id="3.4.11.5"/>
    </reaction>
</comment>
<evidence type="ECO:0000256" key="6">
    <source>
        <dbReference type="ARBA" id="ARBA00012565"/>
    </source>
</evidence>
<keyword evidence="15" id="KW-0648">Protein biosynthesis</keyword>
<comment type="catalytic activity">
    <reaction evidence="1">
        <text>Release of an N-terminal amino acid, Xaa-|-Yaa-, in which Xaa is preferably Leu, but may be other amino acids including Pro although not Arg or Lys, and Yaa may be Pro. Amino acid amides and methyl esters are also readily hydrolyzed, but rates on arylamides are exceedingly low.</text>
        <dbReference type="EC" id="3.4.11.1"/>
    </reaction>
</comment>
<organism evidence="29 30">
    <name type="scientific">Trichinella patagoniensis</name>
    <dbReference type="NCBI Taxonomy" id="990121"/>
    <lineage>
        <taxon>Eukaryota</taxon>
        <taxon>Metazoa</taxon>
        <taxon>Ecdysozoa</taxon>
        <taxon>Nematoda</taxon>
        <taxon>Enoplea</taxon>
        <taxon>Dorylaimia</taxon>
        <taxon>Trichinellida</taxon>
        <taxon>Trichinellidae</taxon>
        <taxon>Trichinella</taxon>
    </lineage>
</organism>
<feature type="compositionally biased region" description="Polar residues" evidence="27">
    <location>
        <begin position="11"/>
        <end position="23"/>
    </location>
</feature>
<comment type="caution">
    <text evidence="29">The sequence shown here is derived from an EMBL/GenBank/DDBJ whole genome shotgun (WGS) entry which is preliminary data.</text>
</comment>
<evidence type="ECO:0000256" key="8">
    <source>
        <dbReference type="ARBA" id="ARBA00014190"/>
    </source>
</evidence>
<dbReference type="InterPro" id="IPR000819">
    <property type="entry name" value="Peptidase_M17_C"/>
</dbReference>
<dbReference type="AlphaFoldDB" id="A0A0V1AGB3"/>
<keyword evidence="14" id="KW-0694">RNA-binding</keyword>
<dbReference type="InterPro" id="IPR008283">
    <property type="entry name" value="Peptidase_M17_N"/>
</dbReference>
<name>A0A0V1AGB3_9BILA</name>
<evidence type="ECO:0000256" key="27">
    <source>
        <dbReference type="SAM" id="MobiDB-lite"/>
    </source>
</evidence>
<dbReference type="FunFam" id="2.40.50.140:FF:000034">
    <property type="entry name" value="Eukaryotic translation initiation factor 5A"/>
    <property type="match status" value="1"/>
</dbReference>
<dbReference type="HAMAP" id="MF_00181">
    <property type="entry name" value="Cytosol_peptidase_M17"/>
    <property type="match status" value="1"/>
</dbReference>
<proteinExistence type="inferred from homology"/>
<comment type="similarity">
    <text evidence="4">Belongs to the eIF-5A family.</text>
</comment>
<dbReference type="PROSITE" id="PS00631">
    <property type="entry name" value="CYTOSOL_AP"/>
    <property type="match status" value="1"/>
</dbReference>
<dbReference type="PANTHER" id="PTHR11963:SF23">
    <property type="entry name" value="CYTOSOL AMINOPEPTIDASE"/>
    <property type="match status" value="1"/>
</dbReference>
<dbReference type="InterPro" id="IPR012340">
    <property type="entry name" value="NA-bd_OB-fold"/>
</dbReference>
<keyword evidence="9 29" id="KW-0031">Aminopeptidase</keyword>
<evidence type="ECO:0000256" key="7">
    <source>
        <dbReference type="ARBA" id="ARBA00012568"/>
    </source>
</evidence>
<keyword evidence="13" id="KW-0378">Hydrolase</keyword>
<evidence type="ECO:0000256" key="22">
    <source>
        <dbReference type="ARBA" id="ARBA00031564"/>
    </source>
</evidence>
<dbReference type="PANTHER" id="PTHR11963">
    <property type="entry name" value="LEUCINE AMINOPEPTIDASE-RELATED"/>
    <property type="match status" value="1"/>
</dbReference>
<dbReference type="GO" id="GO:0045901">
    <property type="term" value="P:positive regulation of translational elongation"/>
    <property type="evidence" value="ECO:0007669"/>
    <property type="project" value="InterPro"/>
</dbReference>
<evidence type="ECO:0000256" key="10">
    <source>
        <dbReference type="ARBA" id="ARBA00022490"/>
    </source>
</evidence>
<dbReference type="STRING" id="990121.A0A0V1AGB3"/>
<feature type="domain" description="Cytosol aminopeptidase" evidence="28">
    <location>
        <begin position="527"/>
        <end position="534"/>
    </location>
</feature>
<dbReference type="EC" id="3.4.11.5" evidence="7"/>
<dbReference type="OrthoDB" id="412814at2759"/>
<evidence type="ECO:0000313" key="29">
    <source>
        <dbReference type="EMBL" id="KRY23873.1"/>
    </source>
</evidence>
<dbReference type="Gene3D" id="3.40.220.10">
    <property type="entry name" value="Leucine Aminopeptidase, subunit E, domain 1"/>
    <property type="match status" value="1"/>
</dbReference>
<evidence type="ECO:0000256" key="18">
    <source>
        <dbReference type="ARBA" id="ARBA00023625"/>
    </source>
</evidence>
<dbReference type="Pfam" id="PF01287">
    <property type="entry name" value="eIF-5a"/>
    <property type="match status" value="1"/>
</dbReference>